<evidence type="ECO:0000313" key="2">
    <source>
        <dbReference type="EMBL" id="KAJ7342449.1"/>
    </source>
</evidence>
<reference evidence="2" key="1">
    <citation type="submission" date="2023-03" db="EMBL/GenBank/DDBJ databases">
        <title>Massive genome expansion in bonnet fungi (Mycena s.s.) driven by repeated elements and novel gene families across ecological guilds.</title>
        <authorList>
            <consortium name="Lawrence Berkeley National Laboratory"/>
            <person name="Harder C.B."/>
            <person name="Miyauchi S."/>
            <person name="Viragh M."/>
            <person name="Kuo A."/>
            <person name="Thoen E."/>
            <person name="Andreopoulos B."/>
            <person name="Lu D."/>
            <person name="Skrede I."/>
            <person name="Drula E."/>
            <person name="Henrissat B."/>
            <person name="Morin E."/>
            <person name="Kohler A."/>
            <person name="Barry K."/>
            <person name="LaButti K."/>
            <person name="Morin E."/>
            <person name="Salamov A."/>
            <person name="Lipzen A."/>
            <person name="Mereny Z."/>
            <person name="Hegedus B."/>
            <person name="Baldrian P."/>
            <person name="Stursova M."/>
            <person name="Weitz H."/>
            <person name="Taylor A."/>
            <person name="Grigoriev I.V."/>
            <person name="Nagy L.G."/>
            <person name="Martin F."/>
            <person name="Kauserud H."/>
        </authorList>
    </citation>
    <scope>NUCLEOTIDE SEQUENCE</scope>
    <source>
        <strain evidence="2">CBHHK002</strain>
    </source>
</reference>
<feature type="region of interest" description="Disordered" evidence="1">
    <location>
        <begin position="1"/>
        <end position="22"/>
    </location>
</feature>
<dbReference type="EMBL" id="JARIHO010000025">
    <property type="protein sequence ID" value="KAJ7342449.1"/>
    <property type="molecule type" value="Genomic_DNA"/>
</dbReference>
<evidence type="ECO:0000313" key="3">
    <source>
        <dbReference type="Proteomes" id="UP001218218"/>
    </source>
</evidence>
<dbReference type="Proteomes" id="UP001218218">
    <property type="component" value="Unassembled WGS sequence"/>
</dbReference>
<sequence length="421" mass="44930">MSKPPSQTLPVTVDSELQPHEHRRTPRRRFLTGFFVAIGIWALFKTVHRREHKIHWHGADNWAIAANMVLDGCVAPSNSVDATFEIPLSPATLSHYGSSSSLSGILDITASSHLNDTAKITVHALRGADTKACLVAGAEGEIGVGLFVQQGFMDGSRGFGQNQRRSSPGKTPLELKGIVADLPNFSLNVRNLKESCDFGSAIFRTSNAPINVKSLAAGHARLSTFNGLITIESLKSPDLVLETSNAGISGTFNTSGTLQLTSSNAPIKVTINLESIDPTRPTSVFMRTSNARIAAKLHLLTVGHGRGGPFIVSGTTSNGALDLSVPTSPVGNELSLTARTSNEPAAVRLHGAYEGTFSVATSNFGSQVRRVDEEGDGRQVEYEGVGSGRGETMGYVYAEERNRELGNVEVRTTNTPAVLWV</sequence>
<organism evidence="2 3">
    <name type="scientific">Mycena albidolilacea</name>
    <dbReference type="NCBI Taxonomy" id="1033008"/>
    <lineage>
        <taxon>Eukaryota</taxon>
        <taxon>Fungi</taxon>
        <taxon>Dikarya</taxon>
        <taxon>Basidiomycota</taxon>
        <taxon>Agaricomycotina</taxon>
        <taxon>Agaricomycetes</taxon>
        <taxon>Agaricomycetidae</taxon>
        <taxon>Agaricales</taxon>
        <taxon>Marasmiineae</taxon>
        <taxon>Mycenaceae</taxon>
        <taxon>Mycena</taxon>
    </lineage>
</organism>
<feature type="compositionally biased region" description="Polar residues" evidence="1">
    <location>
        <begin position="1"/>
        <end position="10"/>
    </location>
</feature>
<keyword evidence="3" id="KW-1185">Reference proteome</keyword>
<gene>
    <name evidence="2" type="ORF">DFH08DRAFT_963201</name>
</gene>
<dbReference type="AlphaFoldDB" id="A0AAD6ZW31"/>
<evidence type="ECO:0000256" key="1">
    <source>
        <dbReference type="SAM" id="MobiDB-lite"/>
    </source>
</evidence>
<proteinExistence type="predicted"/>
<protein>
    <submittedName>
        <fullName evidence="2">Uncharacterized protein</fullName>
    </submittedName>
</protein>
<comment type="caution">
    <text evidence="2">The sequence shown here is derived from an EMBL/GenBank/DDBJ whole genome shotgun (WGS) entry which is preliminary data.</text>
</comment>
<name>A0AAD6ZW31_9AGAR</name>
<accession>A0AAD6ZW31</accession>